<comment type="subcellular location">
    <subcellularLocation>
        <location evidence="1">Cytoplasm</location>
    </subcellularLocation>
</comment>
<keyword evidence="2" id="KW-0963">Cytoplasm</keyword>
<keyword evidence="6" id="KW-1185">Reference proteome</keyword>
<dbReference type="Pfam" id="PF00881">
    <property type="entry name" value="Nitroreductase"/>
    <property type="match status" value="1"/>
</dbReference>
<evidence type="ECO:0000313" key="5">
    <source>
        <dbReference type="EMBL" id="QII81911.1"/>
    </source>
</evidence>
<evidence type="ECO:0000256" key="3">
    <source>
        <dbReference type="ARBA" id="ARBA00023002"/>
    </source>
</evidence>
<organism evidence="5 6">
    <name type="scientific">Jeotgalibaca arthritidis</name>
    <dbReference type="NCBI Taxonomy" id="1868794"/>
    <lineage>
        <taxon>Bacteria</taxon>
        <taxon>Bacillati</taxon>
        <taxon>Bacillota</taxon>
        <taxon>Bacilli</taxon>
        <taxon>Lactobacillales</taxon>
        <taxon>Carnobacteriaceae</taxon>
        <taxon>Jeotgalibaca</taxon>
    </lineage>
</organism>
<dbReference type="Gene3D" id="3.40.109.10">
    <property type="entry name" value="NADH Oxidase"/>
    <property type="match status" value="1"/>
</dbReference>
<evidence type="ECO:0000259" key="4">
    <source>
        <dbReference type="Pfam" id="PF00881"/>
    </source>
</evidence>
<dbReference type="SUPFAM" id="SSF55469">
    <property type="entry name" value="FMN-dependent nitroreductase-like"/>
    <property type="match status" value="1"/>
</dbReference>
<name>A0A6G7K9M4_9LACT</name>
<dbReference type="EMBL" id="CP049740">
    <property type="protein sequence ID" value="QII81911.1"/>
    <property type="molecule type" value="Genomic_DNA"/>
</dbReference>
<dbReference type="FunFam" id="3.40.109.10:FF:000001">
    <property type="entry name" value="Nitroreductase family"/>
    <property type="match status" value="1"/>
</dbReference>
<dbReference type="InterPro" id="IPR000415">
    <property type="entry name" value="Nitroreductase-like"/>
</dbReference>
<keyword evidence="3" id="KW-0560">Oxidoreductase</keyword>
<dbReference type="PANTHER" id="PTHR43035">
    <property type="entry name" value="FATTY ACID REPRESSION MUTANT PROTEIN 2-RELATED"/>
    <property type="match status" value="1"/>
</dbReference>
<evidence type="ECO:0000256" key="2">
    <source>
        <dbReference type="ARBA" id="ARBA00022490"/>
    </source>
</evidence>
<dbReference type="RefSeq" id="WP_076767942.1">
    <property type="nucleotide sequence ID" value="NZ_CP049740.1"/>
</dbReference>
<accession>A0A6G7K9M4</accession>
<dbReference type="InterPro" id="IPR033877">
    <property type="entry name" value="Frm2/Hbn1"/>
</dbReference>
<gene>
    <name evidence="5" type="ORF">G7057_05095</name>
</gene>
<evidence type="ECO:0000313" key="6">
    <source>
        <dbReference type="Proteomes" id="UP000501451"/>
    </source>
</evidence>
<dbReference type="KEGG" id="jar:G7057_05095"/>
<evidence type="ECO:0000256" key="1">
    <source>
        <dbReference type="ARBA" id="ARBA00004496"/>
    </source>
</evidence>
<dbReference type="CDD" id="cd02140">
    <property type="entry name" value="Frm2-like"/>
    <property type="match status" value="1"/>
</dbReference>
<dbReference type="GO" id="GO:0034599">
    <property type="term" value="P:cellular response to oxidative stress"/>
    <property type="evidence" value="ECO:0007669"/>
    <property type="project" value="InterPro"/>
</dbReference>
<dbReference type="GO" id="GO:0016491">
    <property type="term" value="F:oxidoreductase activity"/>
    <property type="evidence" value="ECO:0007669"/>
    <property type="project" value="UniProtKB-KW"/>
</dbReference>
<protein>
    <submittedName>
        <fullName evidence="5">Nitroreductase family protein</fullName>
    </submittedName>
</protein>
<dbReference type="PANTHER" id="PTHR43035:SF1">
    <property type="entry name" value="FATTY ACID REPRESSION MUTANT PROTEIN 2-RELATED"/>
    <property type="match status" value="1"/>
</dbReference>
<dbReference type="Proteomes" id="UP000501451">
    <property type="component" value="Chromosome"/>
</dbReference>
<dbReference type="InterPro" id="IPR029479">
    <property type="entry name" value="Nitroreductase"/>
</dbReference>
<sequence length="200" mass="22776">MQTHVIDLLKKRRSIYNLGKNVSLSDDDISTLVKEAVKESPTSFNSQSSRVVVLFGDAHNKLWDITENQLRGQVPDEEAFKGTQEKLNTFRAGYGTVLFFEDQAVVEGLQEQFALYAENFPIWSEQSSGIASMNVWAAFTDNNIGASLQHYNPLIDADVQKEWDLPTSWKLRGQMPFGSIETLPAEKSYMDDQERFRVFK</sequence>
<reference evidence="5 6" key="1">
    <citation type="journal article" date="2017" name="Int. J. Syst. Evol. Microbiol.">
        <title>Jeotgalibaca porci sp. nov. and Jeotgalibaca arthritidis sp. nov., isolated from pigs, and emended description of the genus Jeotgalibaca.</title>
        <authorList>
            <person name="Zamora L."/>
            <person name="Perez-Sancho M."/>
            <person name="Dominguez L."/>
            <person name="Fernandez-Garayzabal J.F."/>
            <person name="Vela A.I."/>
        </authorList>
    </citation>
    <scope>NUCLEOTIDE SEQUENCE [LARGE SCALE GENOMIC DNA]</scope>
    <source>
        <strain evidence="5 6">CECT 9157</strain>
    </source>
</reference>
<dbReference type="GO" id="GO:0005737">
    <property type="term" value="C:cytoplasm"/>
    <property type="evidence" value="ECO:0007669"/>
    <property type="project" value="UniProtKB-SubCell"/>
</dbReference>
<proteinExistence type="predicted"/>
<dbReference type="AlphaFoldDB" id="A0A6G7K9M4"/>
<feature type="domain" description="Nitroreductase" evidence="4">
    <location>
        <begin position="9"/>
        <end position="178"/>
    </location>
</feature>